<feature type="transmembrane region" description="Helical" evidence="1">
    <location>
        <begin position="161"/>
        <end position="184"/>
    </location>
</feature>
<evidence type="ECO:0000313" key="5">
    <source>
        <dbReference type="Proteomes" id="UP001156856"/>
    </source>
</evidence>
<dbReference type="RefSeq" id="WP_147023876.1">
    <property type="nucleotide sequence ID" value="NZ_BJZU01000003.1"/>
</dbReference>
<reference evidence="2 4" key="3">
    <citation type="submission" date="2019-07" db="EMBL/GenBank/DDBJ databases">
        <title>Whole genome shotgun sequence of Methylobacterium oxalidis NBRC 107715.</title>
        <authorList>
            <person name="Hosoyama A."/>
            <person name="Uohara A."/>
            <person name="Ohji S."/>
            <person name="Ichikawa N."/>
        </authorList>
    </citation>
    <scope>NUCLEOTIDE SEQUENCE [LARGE SCALE GENOMIC DNA]</scope>
    <source>
        <strain evidence="2 4">NBRC 107715</strain>
    </source>
</reference>
<evidence type="ECO:0000313" key="3">
    <source>
        <dbReference type="EMBL" id="GLS62158.1"/>
    </source>
</evidence>
<keyword evidence="1" id="KW-0812">Transmembrane</keyword>
<evidence type="ECO:0000313" key="2">
    <source>
        <dbReference type="EMBL" id="GEP02213.1"/>
    </source>
</evidence>
<reference evidence="3" key="1">
    <citation type="journal article" date="2014" name="Int. J. Syst. Evol. Microbiol.">
        <title>Complete genome of a new Firmicutes species belonging to the dominant human colonic microbiota ('Ruminococcus bicirculans') reveals two chromosomes and a selective capacity to utilize plant glucans.</title>
        <authorList>
            <consortium name="NISC Comparative Sequencing Program"/>
            <person name="Wegmann U."/>
            <person name="Louis P."/>
            <person name="Goesmann A."/>
            <person name="Henrissat B."/>
            <person name="Duncan S.H."/>
            <person name="Flint H.J."/>
        </authorList>
    </citation>
    <scope>NUCLEOTIDE SEQUENCE</scope>
    <source>
        <strain evidence="3">NBRC 107715</strain>
    </source>
</reference>
<dbReference type="EMBL" id="BJZU01000003">
    <property type="protein sequence ID" value="GEP02213.1"/>
    <property type="molecule type" value="Genomic_DNA"/>
</dbReference>
<protein>
    <submittedName>
        <fullName evidence="2">Uncharacterized protein</fullName>
    </submittedName>
</protein>
<dbReference type="AlphaFoldDB" id="A0A512IX33"/>
<dbReference type="Proteomes" id="UP001156856">
    <property type="component" value="Unassembled WGS sequence"/>
</dbReference>
<evidence type="ECO:0000313" key="4">
    <source>
        <dbReference type="Proteomes" id="UP000321960"/>
    </source>
</evidence>
<name>A0A512IX33_9HYPH</name>
<keyword evidence="1" id="KW-0472">Membrane</keyword>
<keyword evidence="1" id="KW-1133">Transmembrane helix</keyword>
<reference evidence="3" key="4">
    <citation type="submission" date="2023-01" db="EMBL/GenBank/DDBJ databases">
        <title>Draft genome sequence of Methylobacterium oxalidis strain NBRC 107715.</title>
        <authorList>
            <person name="Sun Q."/>
            <person name="Mori K."/>
        </authorList>
    </citation>
    <scope>NUCLEOTIDE SEQUENCE</scope>
    <source>
        <strain evidence="3">NBRC 107715</strain>
    </source>
</reference>
<organism evidence="2 4">
    <name type="scientific">Methylobacterium oxalidis</name>
    <dbReference type="NCBI Taxonomy" id="944322"/>
    <lineage>
        <taxon>Bacteria</taxon>
        <taxon>Pseudomonadati</taxon>
        <taxon>Pseudomonadota</taxon>
        <taxon>Alphaproteobacteria</taxon>
        <taxon>Hyphomicrobiales</taxon>
        <taxon>Methylobacteriaceae</taxon>
        <taxon>Methylobacterium</taxon>
    </lineage>
</organism>
<evidence type="ECO:0000256" key="1">
    <source>
        <dbReference type="SAM" id="Phobius"/>
    </source>
</evidence>
<gene>
    <name evidence="3" type="ORF">GCM10007888_05390</name>
    <name evidence="2" type="ORF">MOX02_02510</name>
</gene>
<feature type="transmembrane region" description="Helical" evidence="1">
    <location>
        <begin position="58"/>
        <end position="77"/>
    </location>
</feature>
<dbReference type="EMBL" id="BSPK01000004">
    <property type="protein sequence ID" value="GLS62158.1"/>
    <property type="molecule type" value="Genomic_DNA"/>
</dbReference>
<feature type="transmembrane region" description="Helical" evidence="1">
    <location>
        <begin position="35"/>
        <end position="51"/>
    </location>
</feature>
<proteinExistence type="predicted"/>
<comment type="caution">
    <text evidence="2">The sequence shown here is derived from an EMBL/GenBank/DDBJ whole genome shotgun (WGS) entry which is preliminary data.</text>
</comment>
<keyword evidence="5" id="KW-1185">Reference proteome</keyword>
<sequence length="211" mass="23687">MPEPAKTPLIPAATRYIGAWTEIATRLTVRSNLNVYHIASVIGLTAAHFSIPREHSELRLIPAAAIPIVSAVFVMWYRHNDYIIGALIAYCKQYERIDFDNEVALPLWFYTPPNRKGIQSYVTRFRLWSDGARTTICLVSPVLALVDIHLYRSANELGNALAIQLFCLFAGCLGISAWLVWVMIGVSGKRTRLVAESEYDAARGHWSLPEI</sequence>
<reference evidence="5" key="2">
    <citation type="journal article" date="2019" name="Int. J. Syst. Evol. Microbiol.">
        <title>The Global Catalogue of Microorganisms (GCM) 10K type strain sequencing project: providing services to taxonomists for standard genome sequencing and annotation.</title>
        <authorList>
            <consortium name="The Broad Institute Genomics Platform"/>
            <consortium name="The Broad Institute Genome Sequencing Center for Infectious Disease"/>
            <person name="Wu L."/>
            <person name="Ma J."/>
        </authorList>
    </citation>
    <scope>NUCLEOTIDE SEQUENCE [LARGE SCALE GENOMIC DNA]</scope>
    <source>
        <strain evidence="5">NBRC 107715</strain>
    </source>
</reference>
<dbReference type="Proteomes" id="UP000321960">
    <property type="component" value="Unassembled WGS sequence"/>
</dbReference>
<accession>A0A512IX33</accession>